<proteinExistence type="predicted"/>
<accession>A0A381NQB2</accession>
<dbReference type="GO" id="GO:0016705">
    <property type="term" value="F:oxidoreductase activity, acting on paired donors, with incorporation or reduction of molecular oxygen"/>
    <property type="evidence" value="ECO:0007669"/>
    <property type="project" value="InterPro"/>
</dbReference>
<keyword evidence="2" id="KW-0503">Monooxygenase</keyword>
<sequence length="352" mass="40150">MKIGIFDHVERLSNIPLNIQYGERISFVKLAEELGFYSYHVAEHHHSPLTVAPVQGPYLGALASATERIRLCPLVYVLPLHHPIRTIEEICILDNMTHGRLDVGFGRGAPVGDELEMWGGNPEDSDAIYRESLQVILQGLTSDFLNFKGDHYCYQDLWMELKPFQQPYPPLWVAGNPIKAAQMGSNLITEGTIKDLPRTVETYYLNLEKQRFNGGIFHYPKDPLLGVSKRIFIADTNEIATERARASYDIHLSNYTKPLPGGSSRRPRVMVEREIGTRILPWTVDFETAVKQERLIIGSVQKVTEYLRKYRRESGTNFLLLSFQWGNLSHEEAVKSMKLVASEFIQNTNFDV</sequence>
<dbReference type="EMBL" id="UINC01000520">
    <property type="protein sequence ID" value="SUZ56717.1"/>
    <property type="molecule type" value="Genomic_DNA"/>
</dbReference>
<dbReference type="PANTHER" id="PTHR30137">
    <property type="entry name" value="LUCIFERASE-LIKE MONOOXYGENASE"/>
    <property type="match status" value="1"/>
</dbReference>
<dbReference type="SUPFAM" id="SSF51679">
    <property type="entry name" value="Bacterial luciferase-like"/>
    <property type="match status" value="1"/>
</dbReference>
<evidence type="ECO:0000256" key="1">
    <source>
        <dbReference type="ARBA" id="ARBA00023002"/>
    </source>
</evidence>
<protein>
    <recommendedName>
        <fullName evidence="3">Luciferase-like domain-containing protein</fullName>
    </recommendedName>
</protein>
<dbReference type="InterPro" id="IPR036661">
    <property type="entry name" value="Luciferase-like_sf"/>
</dbReference>
<gene>
    <name evidence="4" type="ORF">METZ01_LOCUS9571</name>
</gene>
<dbReference type="InterPro" id="IPR011251">
    <property type="entry name" value="Luciferase-like_dom"/>
</dbReference>
<dbReference type="Pfam" id="PF00296">
    <property type="entry name" value="Bac_luciferase"/>
    <property type="match status" value="1"/>
</dbReference>
<dbReference type="Gene3D" id="3.20.20.30">
    <property type="entry name" value="Luciferase-like domain"/>
    <property type="match status" value="1"/>
</dbReference>
<organism evidence="4">
    <name type="scientific">marine metagenome</name>
    <dbReference type="NCBI Taxonomy" id="408172"/>
    <lineage>
        <taxon>unclassified sequences</taxon>
        <taxon>metagenomes</taxon>
        <taxon>ecological metagenomes</taxon>
    </lineage>
</organism>
<evidence type="ECO:0000313" key="4">
    <source>
        <dbReference type="EMBL" id="SUZ56717.1"/>
    </source>
</evidence>
<dbReference type="GO" id="GO:0004497">
    <property type="term" value="F:monooxygenase activity"/>
    <property type="evidence" value="ECO:0007669"/>
    <property type="project" value="UniProtKB-KW"/>
</dbReference>
<evidence type="ECO:0000256" key="2">
    <source>
        <dbReference type="ARBA" id="ARBA00023033"/>
    </source>
</evidence>
<dbReference type="InterPro" id="IPR050766">
    <property type="entry name" value="Bact_Lucif_Oxidored"/>
</dbReference>
<feature type="domain" description="Luciferase-like" evidence="3">
    <location>
        <begin position="1"/>
        <end position="312"/>
    </location>
</feature>
<dbReference type="GO" id="GO:0005829">
    <property type="term" value="C:cytosol"/>
    <property type="evidence" value="ECO:0007669"/>
    <property type="project" value="TreeGrafter"/>
</dbReference>
<name>A0A381NQB2_9ZZZZ</name>
<dbReference type="PANTHER" id="PTHR30137:SF8">
    <property type="entry name" value="BLR5498 PROTEIN"/>
    <property type="match status" value="1"/>
</dbReference>
<dbReference type="AlphaFoldDB" id="A0A381NQB2"/>
<evidence type="ECO:0000259" key="3">
    <source>
        <dbReference type="Pfam" id="PF00296"/>
    </source>
</evidence>
<dbReference type="CDD" id="cd00347">
    <property type="entry name" value="Flavin_utilizing_monoxygenases"/>
    <property type="match status" value="1"/>
</dbReference>
<reference evidence="4" key="1">
    <citation type="submission" date="2018-05" db="EMBL/GenBank/DDBJ databases">
        <authorList>
            <person name="Lanie J.A."/>
            <person name="Ng W.-L."/>
            <person name="Kazmierczak K.M."/>
            <person name="Andrzejewski T.M."/>
            <person name="Davidsen T.M."/>
            <person name="Wayne K.J."/>
            <person name="Tettelin H."/>
            <person name="Glass J.I."/>
            <person name="Rusch D."/>
            <person name="Podicherti R."/>
            <person name="Tsui H.-C.T."/>
            <person name="Winkler M.E."/>
        </authorList>
    </citation>
    <scope>NUCLEOTIDE SEQUENCE</scope>
</reference>
<keyword evidence="1" id="KW-0560">Oxidoreductase</keyword>